<dbReference type="SUPFAM" id="SSF52540">
    <property type="entry name" value="P-loop containing nucleoside triphosphate hydrolases"/>
    <property type="match status" value="1"/>
</dbReference>
<keyword evidence="11" id="KW-1185">Reference proteome</keyword>
<dbReference type="Gene3D" id="3.40.50.300">
    <property type="entry name" value="P-loop containing nucleotide triphosphate hydrolases"/>
    <property type="match status" value="3"/>
</dbReference>
<feature type="coiled-coil region" evidence="6">
    <location>
        <begin position="527"/>
        <end position="590"/>
    </location>
</feature>
<keyword evidence="2" id="KW-0547">Nucleotide-binding</keyword>
<evidence type="ECO:0000256" key="6">
    <source>
        <dbReference type="SAM" id="Coils"/>
    </source>
</evidence>
<proteinExistence type="inferred from homology"/>
<feature type="domain" description="DNA2/NAM7 helicase-like C-terminal" evidence="9">
    <location>
        <begin position="1120"/>
        <end position="1307"/>
    </location>
</feature>
<feature type="region of interest" description="Disordered" evidence="7">
    <location>
        <begin position="75"/>
        <end position="99"/>
    </location>
</feature>
<reference evidence="10 11" key="1">
    <citation type="submission" date="2023-07" db="EMBL/GenBank/DDBJ databases">
        <title>Novel species of Thermanaerothrix with wide hydrolytic capabilities.</title>
        <authorList>
            <person name="Zayulina K.S."/>
            <person name="Podosokorskaya O.A."/>
            <person name="Elcheninov A.G."/>
        </authorList>
    </citation>
    <scope>NUCLEOTIDE SEQUENCE [LARGE SCALE GENOMIC DNA]</scope>
    <source>
        <strain evidence="10 11">4228-RoL</strain>
    </source>
</reference>
<keyword evidence="3" id="KW-0378">Hydrolase</keyword>
<keyword evidence="6" id="KW-0175">Coiled coil</keyword>
<evidence type="ECO:0000256" key="1">
    <source>
        <dbReference type="ARBA" id="ARBA00007913"/>
    </source>
</evidence>
<dbReference type="Proteomes" id="UP001254165">
    <property type="component" value="Unassembled WGS sequence"/>
</dbReference>
<evidence type="ECO:0000256" key="7">
    <source>
        <dbReference type="SAM" id="MobiDB-lite"/>
    </source>
</evidence>
<dbReference type="InterPro" id="IPR027417">
    <property type="entry name" value="P-loop_NTPase"/>
</dbReference>
<feature type="compositionally biased region" description="Low complexity" evidence="7">
    <location>
        <begin position="76"/>
        <end position="91"/>
    </location>
</feature>
<evidence type="ECO:0000256" key="4">
    <source>
        <dbReference type="ARBA" id="ARBA00022806"/>
    </source>
</evidence>
<dbReference type="InterPro" id="IPR050534">
    <property type="entry name" value="Coronavir_polyprotein_1ab"/>
</dbReference>
<dbReference type="Pfam" id="PF13087">
    <property type="entry name" value="AAA_12"/>
    <property type="match status" value="1"/>
</dbReference>
<gene>
    <name evidence="10" type="ORF">QYE77_08910</name>
</gene>
<dbReference type="CDD" id="cd18808">
    <property type="entry name" value="SF1_C_Upf1"/>
    <property type="match status" value="1"/>
</dbReference>
<evidence type="ECO:0000256" key="3">
    <source>
        <dbReference type="ARBA" id="ARBA00022801"/>
    </source>
</evidence>
<dbReference type="InterPro" id="IPR041679">
    <property type="entry name" value="DNA2/NAM7-like_C"/>
</dbReference>
<accession>A0ABU3NNH2</accession>
<comment type="caution">
    <text evidence="10">The sequence shown here is derived from an EMBL/GenBank/DDBJ whole genome shotgun (WGS) entry which is preliminary data.</text>
</comment>
<evidence type="ECO:0000256" key="5">
    <source>
        <dbReference type="ARBA" id="ARBA00022840"/>
    </source>
</evidence>
<evidence type="ECO:0000313" key="11">
    <source>
        <dbReference type="Proteomes" id="UP001254165"/>
    </source>
</evidence>
<feature type="domain" description="DNA2/NAM7 helicase helicase" evidence="8">
    <location>
        <begin position="1031"/>
        <end position="1084"/>
    </location>
</feature>
<evidence type="ECO:0000259" key="8">
    <source>
        <dbReference type="Pfam" id="PF13086"/>
    </source>
</evidence>
<comment type="similarity">
    <text evidence="1">Belongs to the DNA2/NAM7 helicase family.</text>
</comment>
<keyword evidence="5" id="KW-0067">ATP-binding</keyword>
<dbReference type="Pfam" id="PF13086">
    <property type="entry name" value="AAA_11"/>
    <property type="match status" value="2"/>
</dbReference>
<dbReference type="EMBL" id="JAUHMF010000002">
    <property type="protein sequence ID" value="MDT8898385.1"/>
    <property type="molecule type" value="Genomic_DNA"/>
</dbReference>
<dbReference type="PANTHER" id="PTHR43788">
    <property type="entry name" value="DNA2/NAM7 HELICASE FAMILY MEMBER"/>
    <property type="match status" value="1"/>
</dbReference>
<name>A0ABU3NNH2_9CHLR</name>
<keyword evidence="4" id="KW-0347">Helicase</keyword>
<protein>
    <submittedName>
        <fullName evidence="10">AAA domain-containing protein</fullName>
    </submittedName>
</protein>
<dbReference type="InterPro" id="IPR047187">
    <property type="entry name" value="SF1_C_Upf1"/>
</dbReference>
<evidence type="ECO:0000259" key="9">
    <source>
        <dbReference type="Pfam" id="PF13087"/>
    </source>
</evidence>
<evidence type="ECO:0000256" key="2">
    <source>
        <dbReference type="ARBA" id="ARBA00022741"/>
    </source>
</evidence>
<evidence type="ECO:0000313" key="10">
    <source>
        <dbReference type="EMBL" id="MDT8898385.1"/>
    </source>
</evidence>
<dbReference type="PANTHER" id="PTHR43788:SF8">
    <property type="entry name" value="DNA-BINDING PROTEIN SMUBP-2"/>
    <property type="match status" value="1"/>
</dbReference>
<dbReference type="InterPro" id="IPR041677">
    <property type="entry name" value="DNA2/NAM7_AAA_11"/>
</dbReference>
<feature type="domain" description="DNA2/NAM7 helicase helicase" evidence="8">
    <location>
        <begin position="398"/>
        <end position="482"/>
    </location>
</feature>
<organism evidence="10 11">
    <name type="scientific">Thermanaerothrix solaris</name>
    <dbReference type="NCBI Taxonomy" id="3058434"/>
    <lineage>
        <taxon>Bacteria</taxon>
        <taxon>Bacillati</taxon>
        <taxon>Chloroflexota</taxon>
        <taxon>Anaerolineae</taxon>
        <taxon>Anaerolineales</taxon>
        <taxon>Anaerolineaceae</taxon>
        <taxon>Thermanaerothrix</taxon>
    </lineage>
</organism>
<sequence length="1508" mass="170463">MPDYRALINRAIQNNLTLTIRYRNRMGEVREHEIQPLKWKNQWLFEARLLNTDSTLTFNINNILACREDGGQFVMSPNSKDSPPSAKSPAAMETTRTYGSTARPLRVARKTTAADSPTPAPQVNAITSPESWGALVTYLRNCLVRENLQQFVIENHDNIVPLPTDERHEWLEVYHGRKAWEVPQLAFLGGRQGDEPQGQLPYVQFINEKVQNRRQLCLGQHFLVLDHNKIVPLLYVPLSVERKERIVEKDSIVASRPFYLLSPESLEVSYAALKEMGLSEEEIEAFLAELEPLGGDYDAVEQAVLNKIAELLDFEPPQVDTEIIAGTIYRGLSLFAVSDSSATINLLLELSDLAKTGEWAKIPEALRLLLNSVPAHTLAADDAPHQDDLFVTPLYPNQIQALHAARSEPVLVVTGPPGTGKSQLVLNLLVDAFLRGERVLFASRNNQAVNVVMNRLTETLKFPGAVRVGNRQYLREAVQRMRQALNEIGTTATQSPPRLKDEVDATWVACRAALDDMRADEENLKTVRDLKGRLASYREERALYLRRLPPDLQALFDPAQPLPRLPRRDAEDLERELSDLLITALRLAEQQQTLKSHLAVRLEFTPPEESPIPQHPLVAALHAARQYHGESTAWLDLAPTPEPLAQERTLVQHWLNLIGRIEAEGQISALTRTLNDLQQEQQKAWSRLHHIGDDETPARLESLPAEVIQRIETTAAATLTLATDAVEGRMPWWWRLVNRLSGNGLIKRAGRALAQVLAPLPLPALTAALPTLTPDDLRTWAEDALTWAHLARLTQQIHQTQAALAAAQAETEHYRAALPAAGEALLADLAGVFDPLQPTGLRFDPTPLKQELTAALATLDQLHAGLTRLAEQLNDLIGRNRRGLVALKQLAASPACAVSRLWRFDGFEHPQDAVQAVQDWLNFLRAWDVESLCRDDQAKLEQLGEEEHIIQRLSATQERLFTLSQQVLRAVWLKQVCDLPNEVIKQVSQYVTALETLNDPDLQPFEINRRELRAIVHSHFEAAQRVFPIWATTNLSARQSIPLEGALFDLVVIDEASQCDIASALPLLFRAKRIAIIGDPQQLRHVATIQANVHQDLAQKIGIDLSTYNYLKQSLYDLAERSIGTQPGVILLNEHYRSDERIITFSNQNFYQERLQIKTDLRRRYRDPEFIVRWGGVYWLDVPAGDLMHRGSSWGNPTESEAVFQLIARIRERLQTRGLERDISLGVVTPFRLQADHLQNYLQTLDGAITVGTAHTFQGDEKDIILFSTVIGPGIEEGTLNWLHNTENLLNVAVTRARLALFVIGDYEFCARALPEAHPFRKLADYVHQRGRVHRDPAALLEAHTPFEIVGLRTDPSDPETTRATLRRFLTSCQDYIDWMDPYFNDRVFDLLLDVFQEGAPRVRSVRLLTAREQTQPRDPHPPQITPEKYATTRAALAHKGVWLEFRLLGRRDMPHDRFFYSVGRAVNMPPFDAAYGKHIRLSEYTLSTTDRSLFETYWQQAEEISRP</sequence>
<dbReference type="RefSeq" id="WP_315625044.1">
    <property type="nucleotide sequence ID" value="NZ_JAUHMF010000002.1"/>
</dbReference>